<organism evidence="2 3">
    <name type="scientific">Rotaria magnacalcarata</name>
    <dbReference type="NCBI Taxonomy" id="392030"/>
    <lineage>
        <taxon>Eukaryota</taxon>
        <taxon>Metazoa</taxon>
        <taxon>Spiralia</taxon>
        <taxon>Gnathifera</taxon>
        <taxon>Rotifera</taxon>
        <taxon>Eurotatoria</taxon>
        <taxon>Bdelloidea</taxon>
        <taxon>Philodinida</taxon>
        <taxon>Philodinidae</taxon>
        <taxon>Rotaria</taxon>
    </lineage>
</organism>
<accession>A0A8S2SS36</accession>
<keyword evidence="1" id="KW-0175">Coiled coil</keyword>
<name>A0A8S2SS36_9BILA</name>
<feature type="coiled-coil region" evidence="1">
    <location>
        <begin position="31"/>
        <end position="103"/>
    </location>
</feature>
<sequence>MEKNTRQVTIIDELWDNEESKTNRRLYDEQDRGLQRQNIELNDRIKKFEKQLEVLKNNQLKDHDKELIKRILSKQANEYNKLVTKKDQEIEQLNEQVRQLSKSNLLESALRQSNIERLHLEKRFLSSTSSLNSTTTTNAGIEKKTGHFHVCNILRKESDSLLFFSTFPSLNLERDTKRKARLGGIARKPRPVTAKGCSIDLTDLTHLFTVGSSNKVRNKLKISSRTDDPFWRYMHSK</sequence>
<comment type="caution">
    <text evidence="2">The sequence shown here is derived from an EMBL/GenBank/DDBJ whole genome shotgun (WGS) entry which is preliminary data.</text>
</comment>
<evidence type="ECO:0000313" key="2">
    <source>
        <dbReference type="EMBL" id="CAF4245931.1"/>
    </source>
</evidence>
<protein>
    <submittedName>
        <fullName evidence="2">Uncharacterized protein</fullName>
    </submittedName>
</protein>
<dbReference type="AlphaFoldDB" id="A0A8S2SS36"/>
<dbReference type="Proteomes" id="UP000681720">
    <property type="component" value="Unassembled WGS sequence"/>
</dbReference>
<proteinExistence type="predicted"/>
<evidence type="ECO:0000256" key="1">
    <source>
        <dbReference type="SAM" id="Coils"/>
    </source>
</evidence>
<gene>
    <name evidence="2" type="ORF">GIL414_LOCUS23471</name>
</gene>
<dbReference type="EMBL" id="CAJOBJ010026269">
    <property type="protein sequence ID" value="CAF4245931.1"/>
    <property type="molecule type" value="Genomic_DNA"/>
</dbReference>
<reference evidence="2" key="1">
    <citation type="submission" date="2021-02" db="EMBL/GenBank/DDBJ databases">
        <authorList>
            <person name="Nowell W R."/>
        </authorList>
    </citation>
    <scope>NUCLEOTIDE SEQUENCE</scope>
</reference>
<evidence type="ECO:0000313" key="3">
    <source>
        <dbReference type="Proteomes" id="UP000681720"/>
    </source>
</evidence>